<protein>
    <recommendedName>
        <fullName evidence="4">Sialidase domain-containing protein</fullName>
    </recommendedName>
</protein>
<dbReference type="PATRIC" id="fig|1107311.5.peg.327"/>
<organism evidence="2 3">
    <name type="scientific">Flavobacterium enshiense DK69</name>
    <dbReference type="NCBI Taxonomy" id="1107311"/>
    <lineage>
        <taxon>Bacteria</taxon>
        <taxon>Pseudomonadati</taxon>
        <taxon>Bacteroidota</taxon>
        <taxon>Flavobacteriia</taxon>
        <taxon>Flavobacteriales</taxon>
        <taxon>Flavobacteriaceae</taxon>
        <taxon>Flavobacterium</taxon>
    </lineage>
</organism>
<accession>A0A0A2MYA4</accession>
<dbReference type="STRING" id="1107311.Q767_01645"/>
<gene>
    <name evidence="2" type="ORF">Q767_01645</name>
</gene>
<dbReference type="SUPFAM" id="SSF50939">
    <property type="entry name" value="Sialidases"/>
    <property type="match status" value="1"/>
</dbReference>
<dbReference type="eggNOG" id="COG4409">
    <property type="taxonomic scope" value="Bacteria"/>
</dbReference>
<dbReference type="InterPro" id="IPR036278">
    <property type="entry name" value="Sialidase_sf"/>
</dbReference>
<evidence type="ECO:0000256" key="1">
    <source>
        <dbReference type="SAM" id="SignalP"/>
    </source>
</evidence>
<dbReference type="Proteomes" id="UP000030149">
    <property type="component" value="Unassembled WGS sequence"/>
</dbReference>
<keyword evidence="1" id="KW-0732">Signal</keyword>
<feature type="chain" id="PRO_5001992716" description="Sialidase domain-containing protein" evidence="1">
    <location>
        <begin position="22"/>
        <end position="423"/>
    </location>
</feature>
<reference evidence="3" key="1">
    <citation type="submission" date="2013-09" db="EMBL/GenBank/DDBJ databases">
        <authorList>
            <person name="Zeng Z."/>
            <person name="Chen C."/>
        </authorList>
    </citation>
    <scope>NUCLEOTIDE SEQUENCE [LARGE SCALE GENOMIC DNA]</scope>
    <source>
        <strain evidence="3">DK69</strain>
    </source>
</reference>
<dbReference type="Gene3D" id="2.120.10.10">
    <property type="match status" value="1"/>
</dbReference>
<feature type="signal peptide" evidence="1">
    <location>
        <begin position="1"/>
        <end position="21"/>
    </location>
</feature>
<proteinExistence type="predicted"/>
<dbReference type="AlphaFoldDB" id="A0A0A2MYA4"/>
<evidence type="ECO:0000313" key="2">
    <source>
        <dbReference type="EMBL" id="KGO97329.1"/>
    </source>
</evidence>
<dbReference type="CDD" id="cd15482">
    <property type="entry name" value="Sialidase_non-viral"/>
    <property type="match status" value="1"/>
</dbReference>
<evidence type="ECO:0000313" key="3">
    <source>
        <dbReference type="Proteomes" id="UP000030149"/>
    </source>
</evidence>
<comment type="caution">
    <text evidence="2">The sequence shown here is derived from an EMBL/GenBank/DDBJ whole genome shotgun (WGS) entry which is preliminary data.</text>
</comment>
<keyword evidence="3" id="KW-1185">Reference proteome</keyword>
<name>A0A0A2MYA4_9FLAO</name>
<sequence length="423" mass="46636">MKNKLLLVFAMALFAVQNSNSQIKETETKYISSENGSTTSCPFFTSDRKGRTVMTYGKETTGKDAVLNYAVFNAKTKSFGAPIEIPSSKGVELHGENMPKMVFKPNGEIIAVWGIDNPTPKKKYGGLIQYSQSFDGGKNWTPAKRLVNDQNGIDQRYFDIDLLPSGEVAIIWLDNRTKTDLDGSTLYYAVTKGKKGFQNEKVIGETTCQCCRTDLFVGKNGVIYAAYRDIINEEIRDMVLSYSSDNGKTFSKPKRISADDWKINGCPHTGPTMTHNENGLHFAWFTMGGGAGVFYANSSDNGKSFSKRDNVSANASAKHPQISALKNSNVVIVWDESAEINGNYFNRIGLQHRAKNGKVMETEFVTSSAEGMSTFPIVKALSETEVLIAWSQGGKEAKVGYKTVRIGNQKSSKSVKNKSVVER</sequence>
<dbReference type="EMBL" id="JRLZ01000001">
    <property type="protein sequence ID" value="KGO97329.1"/>
    <property type="molecule type" value="Genomic_DNA"/>
</dbReference>
<reference evidence="2 3" key="2">
    <citation type="journal article" date="2015" name="Stand. Genomic Sci.">
        <title>High quality draft genomic sequence of Flavobacterium enshiense DK69(T) and comparison among Flavobacterium genomes.</title>
        <authorList>
            <person name="Zeng Z."/>
            <person name="Chen C."/>
            <person name="Du H."/>
            <person name="Wang G."/>
            <person name="Li M."/>
        </authorList>
    </citation>
    <scope>NUCLEOTIDE SEQUENCE [LARGE SCALE GENOMIC DNA]</scope>
    <source>
        <strain evidence="2 3">DK69</strain>
    </source>
</reference>
<evidence type="ECO:0008006" key="4">
    <source>
        <dbReference type="Google" id="ProtNLM"/>
    </source>
</evidence>